<evidence type="ECO:0000313" key="1">
    <source>
        <dbReference type="Proteomes" id="UP000887579"/>
    </source>
</evidence>
<name>A0AC34FWL6_9BILA</name>
<protein>
    <submittedName>
        <fullName evidence="2">Uncharacterized protein</fullName>
    </submittedName>
</protein>
<proteinExistence type="predicted"/>
<dbReference type="WBParaSite" id="ES5_v2.g21735.t1">
    <property type="protein sequence ID" value="ES5_v2.g21735.t1"/>
    <property type="gene ID" value="ES5_v2.g21735"/>
</dbReference>
<organism evidence="1 2">
    <name type="scientific">Panagrolaimus sp. ES5</name>
    <dbReference type="NCBI Taxonomy" id="591445"/>
    <lineage>
        <taxon>Eukaryota</taxon>
        <taxon>Metazoa</taxon>
        <taxon>Ecdysozoa</taxon>
        <taxon>Nematoda</taxon>
        <taxon>Chromadorea</taxon>
        <taxon>Rhabditida</taxon>
        <taxon>Tylenchina</taxon>
        <taxon>Panagrolaimomorpha</taxon>
        <taxon>Panagrolaimoidea</taxon>
        <taxon>Panagrolaimidae</taxon>
        <taxon>Panagrolaimus</taxon>
    </lineage>
</organism>
<sequence length="349" mass="39129">MENMNHIHLATGNGEPPASRILPSFNSSAPVNNNSGGGGGTEAMNVDIARVKNELYDAETAFPVKVEQSPEALAEPPSATSLEQLFDQTINLSSDEEDIDDVVPAGQGDEGIEIDISERMQRIKRSPLAHRISMTEAIPDSGNINMSRPKLNTVKSEPSTFTTASTNENRQLPPAANETVNVSEDFEEHVSNPAPAAVSNGIQQLAFTPQRRKVQPQDFHCNLTEDDQELIIVLEENNRNLVRVYAKTDDDVWYCHLCRQKSKKNRGFLGYMNADNTFDALINHECEPITYEESNRVQIYAETSSCANERNDGNRKRKIRIPSVSNDFYRADDYKFKKESVRTREQPRK</sequence>
<dbReference type="Proteomes" id="UP000887579">
    <property type="component" value="Unplaced"/>
</dbReference>
<evidence type="ECO:0000313" key="2">
    <source>
        <dbReference type="WBParaSite" id="ES5_v2.g21735.t1"/>
    </source>
</evidence>
<reference evidence="2" key="1">
    <citation type="submission" date="2022-11" db="UniProtKB">
        <authorList>
            <consortium name="WormBaseParasite"/>
        </authorList>
    </citation>
    <scope>IDENTIFICATION</scope>
</reference>
<accession>A0AC34FWL6</accession>